<dbReference type="Gene3D" id="3.30.70.660">
    <property type="entry name" value="Pseudouridine synthase I, catalytic domain, C-terminal subdomain"/>
    <property type="match status" value="1"/>
</dbReference>
<dbReference type="CDD" id="cd02570">
    <property type="entry name" value="PseudoU_synth_EcTruA"/>
    <property type="match status" value="1"/>
</dbReference>
<evidence type="ECO:0000256" key="1">
    <source>
        <dbReference type="ARBA" id="ARBA00009375"/>
    </source>
</evidence>
<comment type="similarity">
    <text evidence="1 4 7">Belongs to the tRNA pseudouridine synthase TruA family.</text>
</comment>
<dbReference type="PANTHER" id="PTHR11142:SF0">
    <property type="entry name" value="TRNA PSEUDOURIDINE SYNTHASE-LIKE 1"/>
    <property type="match status" value="1"/>
</dbReference>
<keyword evidence="2 4" id="KW-0819">tRNA processing</keyword>
<dbReference type="EMBL" id="CP039543">
    <property type="protein sequence ID" value="QJT10000.1"/>
    <property type="molecule type" value="Genomic_DNA"/>
</dbReference>
<dbReference type="InterPro" id="IPR020103">
    <property type="entry name" value="PsdUridine_synth_cat_dom_sf"/>
</dbReference>
<evidence type="ECO:0000256" key="2">
    <source>
        <dbReference type="ARBA" id="ARBA00022694"/>
    </source>
</evidence>
<protein>
    <recommendedName>
        <fullName evidence="4">tRNA pseudouridine synthase A</fullName>
        <ecNumber evidence="4">5.4.99.12</ecNumber>
    </recommendedName>
    <alternativeName>
        <fullName evidence="4">tRNA pseudouridine(38-40) synthase</fullName>
    </alternativeName>
    <alternativeName>
        <fullName evidence="4">tRNA pseudouridylate synthase I</fullName>
    </alternativeName>
    <alternativeName>
        <fullName evidence="4">tRNA-uridine isomerase I</fullName>
    </alternativeName>
</protein>
<comment type="caution">
    <text evidence="4">Lacks conserved residue(s) required for the propagation of feature annotation.</text>
</comment>
<reference evidence="9 12" key="2">
    <citation type="submission" date="2019-04" db="EMBL/GenBank/DDBJ databases">
        <title>Isolation and culture of sulfate reducing bacteria from the cold seep of the South China Sea.</title>
        <authorList>
            <person name="Sun C."/>
            <person name="Liu R."/>
        </authorList>
    </citation>
    <scope>NUCLEOTIDE SEQUENCE [LARGE SCALE GENOMIC DNA]</scope>
    <source>
        <strain evidence="9 12">CS1</strain>
    </source>
</reference>
<feature type="domain" description="Pseudouridine synthase I TruA alpha/beta" evidence="8">
    <location>
        <begin position="31"/>
        <end position="115"/>
    </location>
</feature>
<keyword evidence="3 4" id="KW-0413">Isomerase</keyword>
<proteinExistence type="inferred from homology"/>
<dbReference type="EMBL" id="QMIF01000002">
    <property type="protein sequence ID" value="TVM35882.1"/>
    <property type="molecule type" value="Genomic_DNA"/>
</dbReference>
<dbReference type="OrthoDB" id="9811823at2"/>
<evidence type="ECO:0000313" key="11">
    <source>
        <dbReference type="Proteomes" id="UP000434052"/>
    </source>
</evidence>
<evidence type="ECO:0000256" key="4">
    <source>
        <dbReference type="HAMAP-Rule" id="MF_00171"/>
    </source>
</evidence>
<evidence type="ECO:0000256" key="5">
    <source>
        <dbReference type="PIRSR" id="PIRSR001430-1"/>
    </source>
</evidence>
<dbReference type="GO" id="GO:0003723">
    <property type="term" value="F:RNA binding"/>
    <property type="evidence" value="ECO:0007669"/>
    <property type="project" value="InterPro"/>
</dbReference>
<dbReference type="InterPro" id="IPR020097">
    <property type="entry name" value="PsdUridine_synth_TruA_a/b_dom"/>
</dbReference>
<evidence type="ECO:0000313" key="12">
    <source>
        <dbReference type="Proteomes" id="UP000503251"/>
    </source>
</evidence>
<dbReference type="HAMAP" id="MF_00171">
    <property type="entry name" value="TruA"/>
    <property type="match status" value="1"/>
</dbReference>
<feature type="domain" description="Pseudouridine synthase I TruA alpha/beta" evidence="8">
    <location>
        <begin position="155"/>
        <end position="268"/>
    </location>
</feature>
<sequence>MERLKLTLAYTGKRFQGWQIQERVPGAGTGTNPRTVQGVVEEAFATILGGPEHMPRVHGASRTDSGVHAVGQVAHVDVPERAKPMDWQLALNGVLPRDVSVVRVEHVDDEFHARFYSKRKIYTYGLWLSRRFVLPHRRGFVWMVDSLDRDAMLEAAALLTGKHDFAAFTNVGSVTKTTVREVLGIEPVACIQAGHVPGAPEWPEETWRFEATGFLKQMVRNLMGCLVAVGRGKLRPADVQHILDGKDRTRAPMTAPAQGLTLQRIFYPDD</sequence>
<dbReference type="InterPro" id="IPR020095">
    <property type="entry name" value="PsdUridine_synth_TruA_C"/>
</dbReference>
<reference evidence="10 11" key="1">
    <citation type="submission" date="2018-06" db="EMBL/GenBank/DDBJ databases">
        <title>Complete genome of Desulfovibrio marinus P48SEP.</title>
        <authorList>
            <person name="Crispim J.S."/>
            <person name="Vidigal P.M.P."/>
            <person name="Silva L.C.F."/>
            <person name="Araujo L.C."/>
            <person name="Laguardia C.N."/>
            <person name="Dias R.S."/>
            <person name="Sousa M.P."/>
            <person name="Paula S.O."/>
            <person name="Silva C."/>
        </authorList>
    </citation>
    <scope>NUCLEOTIDE SEQUENCE [LARGE SCALE GENOMIC DNA]</scope>
    <source>
        <strain evidence="10 11">P48SEP</strain>
    </source>
</reference>
<dbReference type="FunFam" id="3.30.70.580:FF:000001">
    <property type="entry name" value="tRNA pseudouridine synthase A"/>
    <property type="match status" value="1"/>
</dbReference>
<dbReference type="Proteomes" id="UP000434052">
    <property type="component" value="Unassembled WGS sequence"/>
</dbReference>
<dbReference type="InterPro" id="IPR020094">
    <property type="entry name" value="TruA/RsuA/RluB/E/F_N"/>
</dbReference>
<dbReference type="PIRSF" id="PIRSF001430">
    <property type="entry name" value="tRNA_psdUrid_synth"/>
    <property type="match status" value="1"/>
</dbReference>
<dbReference type="PANTHER" id="PTHR11142">
    <property type="entry name" value="PSEUDOURIDYLATE SYNTHASE"/>
    <property type="match status" value="1"/>
</dbReference>
<feature type="binding site" evidence="4 6">
    <location>
        <position position="122"/>
    </location>
    <ligand>
        <name>substrate</name>
    </ligand>
</feature>
<dbReference type="GO" id="GO:0160147">
    <property type="term" value="F:tRNA pseudouridine(38-40) synthase activity"/>
    <property type="evidence" value="ECO:0007669"/>
    <property type="project" value="UniProtKB-EC"/>
</dbReference>
<evidence type="ECO:0000256" key="6">
    <source>
        <dbReference type="PIRSR" id="PIRSR001430-2"/>
    </source>
</evidence>
<dbReference type="NCBIfam" id="TIGR00071">
    <property type="entry name" value="hisT_truA"/>
    <property type="match status" value="1"/>
</dbReference>
<dbReference type="GO" id="GO:0031119">
    <property type="term" value="P:tRNA pseudouridine synthesis"/>
    <property type="evidence" value="ECO:0007669"/>
    <property type="project" value="UniProtKB-UniRule"/>
</dbReference>
<accession>A0A6P1ZJW7</accession>
<comment type="function">
    <text evidence="4">Formation of pseudouridine at positions 38, 39 and 40 in the anticodon stem and loop of transfer RNAs.</text>
</comment>
<comment type="catalytic activity">
    <reaction evidence="4 7">
        <text>uridine(38/39/40) in tRNA = pseudouridine(38/39/40) in tRNA</text>
        <dbReference type="Rhea" id="RHEA:22376"/>
        <dbReference type="Rhea" id="RHEA-COMP:10085"/>
        <dbReference type="Rhea" id="RHEA-COMP:10087"/>
        <dbReference type="ChEBI" id="CHEBI:65314"/>
        <dbReference type="ChEBI" id="CHEBI:65315"/>
        <dbReference type="EC" id="5.4.99.12"/>
    </reaction>
</comment>
<feature type="active site" description="Nucleophile" evidence="4 5">
    <location>
        <position position="64"/>
    </location>
</feature>
<organism evidence="10 11">
    <name type="scientific">Oceanidesulfovibrio marinus</name>
    <dbReference type="NCBI Taxonomy" id="370038"/>
    <lineage>
        <taxon>Bacteria</taxon>
        <taxon>Pseudomonadati</taxon>
        <taxon>Thermodesulfobacteriota</taxon>
        <taxon>Desulfovibrionia</taxon>
        <taxon>Desulfovibrionales</taxon>
        <taxon>Desulfovibrionaceae</taxon>
        <taxon>Oceanidesulfovibrio</taxon>
    </lineage>
</organism>
<dbReference type="SUPFAM" id="SSF55120">
    <property type="entry name" value="Pseudouridine synthase"/>
    <property type="match status" value="1"/>
</dbReference>
<evidence type="ECO:0000256" key="7">
    <source>
        <dbReference type="RuleBase" id="RU003792"/>
    </source>
</evidence>
<comment type="subunit">
    <text evidence="4">Homodimer.</text>
</comment>
<keyword evidence="12" id="KW-1185">Reference proteome</keyword>
<dbReference type="InterPro" id="IPR001406">
    <property type="entry name" value="PsdUridine_synth_TruA"/>
</dbReference>
<dbReference type="Pfam" id="PF01416">
    <property type="entry name" value="PseudoU_synth_1"/>
    <property type="match status" value="2"/>
</dbReference>
<dbReference type="AlphaFoldDB" id="A0A6P1ZJW7"/>
<dbReference type="Gene3D" id="3.30.70.580">
    <property type="entry name" value="Pseudouridine synthase I, catalytic domain, N-terminal subdomain"/>
    <property type="match status" value="1"/>
</dbReference>
<gene>
    <name evidence="4 9" type="primary">truA</name>
    <name evidence="10" type="ORF">DQK91_04295</name>
    <name evidence="9" type="ORF">E8L03_14145</name>
</gene>
<evidence type="ECO:0000259" key="8">
    <source>
        <dbReference type="Pfam" id="PF01416"/>
    </source>
</evidence>
<evidence type="ECO:0000313" key="10">
    <source>
        <dbReference type="EMBL" id="TVM35882.1"/>
    </source>
</evidence>
<dbReference type="Proteomes" id="UP000503251">
    <property type="component" value="Chromosome"/>
</dbReference>
<dbReference type="EC" id="5.4.99.12" evidence="4"/>
<evidence type="ECO:0000256" key="3">
    <source>
        <dbReference type="ARBA" id="ARBA00023235"/>
    </source>
</evidence>
<name>A0A6P1ZJW7_9BACT</name>
<dbReference type="RefSeq" id="WP_144234217.1">
    <property type="nucleotide sequence ID" value="NZ_CP039543.1"/>
</dbReference>
<evidence type="ECO:0000313" key="9">
    <source>
        <dbReference type="EMBL" id="QJT10000.1"/>
    </source>
</evidence>